<keyword evidence="1" id="KW-1133">Transmembrane helix</keyword>
<accession>A0A517YZX6</accession>
<name>A0A517YZX6_9PLAN</name>
<reference evidence="2 3" key="1">
    <citation type="submission" date="2019-02" db="EMBL/GenBank/DDBJ databases">
        <title>Deep-cultivation of Planctomycetes and their phenomic and genomic characterization uncovers novel biology.</title>
        <authorList>
            <person name="Wiegand S."/>
            <person name="Jogler M."/>
            <person name="Boedeker C."/>
            <person name="Pinto D."/>
            <person name="Vollmers J."/>
            <person name="Rivas-Marin E."/>
            <person name="Kohn T."/>
            <person name="Peeters S.H."/>
            <person name="Heuer A."/>
            <person name="Rast P."/>
            <person name="Oberbeckmann S."/>
            <person name="Bunk B."/>
            <person name="Jeske O."/>
            <person name="Meyerdierks A."/>
            <person name="Storesund J.E."/>
            <person name="Kallscheuer N."/>
            <person name="Luecker S."/>
            <person name="Lage O.M."/>
            <person name="Pohl T."/>
            <person name="Merkel B.J."/>
            <person name="Hornburger P."/>
            <person name="Mueller R.-W."/>
            <person name="Bruemmer F."/>
            <person name="Labrenz M."/>
            <person name="Spormann A.M."/>
            <person name="Op den Camp H."/>
            <person name="Overmann J."/>
            <person name="Amann R."/>
            <person name="Jetten M.S.M."/>
            <person name="Mascher T."/>
            <person name="Medema M.H."/>
            <person name="Devos D.P."/>
            <person name="Kaster A.-K."/>
            <person name="Ovreas L."/>
            <person name="Rohde M."/>
            <person name="Galperin M.Y."/>
            <person name="Jogler C."/>
        </authorList>
    </citation>
    <scope>NUCLEOTIDE SEQUENCE [LARGE SCALE GENOMIC DNA]</scope>
    <source>
        <strain evidence="2 3">Mal4</strain>
    </source>
</reference>
<keyword evidence="1" id="KW-0472">Membrane</keyword>
<keyword evidence="1" id="KW-0812">Transmembrane</keyword>
<protein>
    <submittedName>
        <fullName evidence="2">Uncharacterized protein</fullName>
    </submittedName>
</protein>
<gene>
    <name evidence="2" type="ORF">Mal4_00660</name>
</gene>
<dbReference type="EMBL" id="CP036275">
    <property type="protein sequence ID" value="QDU35784.1"/>
    <property type="molecule type" value="Genomic_DNA"/>
</dbReference>
<evidence type="ECO:0000313" key="3">
    <source>
        <dbReference type="Proteomes" id="UP000320496"/>
    </source>
</evidence>
<organism evidence="2 3">
    <name type="scientific">Maioricimonas rarisocia</name>
    <dbReference type="NCBI Taxonomy" id="2528026"/>
    <lineage>
        <taxon>Bacteria</taxon>
        <taxon>Pseudomonadati</taxon>
        <taxon>Planctomycetota</taxon>
        <taxon>Planctomycetia</taxon>
        <taxon>Planctomycetales</taxon>
        <taxon>Planctomycetaceae</taxon>
        <taxon>Maioricimonas</taxon>
    </lineage>
</organism>
<proteinExistence type="predicted"/>
<feature type="transmembrane region" description="Helical" evidence="1">
    <location>
        <begin position="54"/>
        <end position="87"/>
    </location>
</feature>
<sequence>MPDLAELVFCDLAAVLFAAVARGLAERVAEARVDFEAAAVVGFDRLEDDFVRVVVFFAVAVVGLFFFPVVVLLAVVLLAVVLLAVVLPVVDLARVVFVDLAAVDFREAVVVFDDLAVVGRAELPVRALDVDLAVEDFAVDDFPLLAVVVRLAVVAEAVRGLEALDFVPLAGFAAVDFWEVVRDRLVLPVDLRVEVLVVLAIPWTP</sequence>
<dbReference type="KEGG" id="mri:Mal4_00660"/>
<evidence type="ECO:0000313" key="2">
    <source>
        <dbReference type="EMBL" id="QDU35784.1"/>
    </source>
</evidence>
<dbReference type="Proteomes" id="UP000320496">
    <property type="component" value="Chromosome"/>
</dbReference>
<keyword evidence="3" id="KW-1185">Reference proteome</keyword>
<evidence type="ECO:0000256" key="1">
    <source>
        <dbReference type="SAM" id="Phobius"/>
    </source>
</evidence>
<dbReference type="AlphaFoldDB" id="A0A517YZX6"/>